<keyword evidence="1" id="KW-0472">Membrane</keyword>
<feature type="transmembrane region" description="Helical" evidence="1">
    <location>
        <begin position="21"/>
        <end position="39"/>
    </location>
</feature>
<protein>
    <submittedName>
        <fullName evidence="2">Uncharacterized protein</fullName>
    </submittedName>
</protein>
<dbReference type="AlphaFoldDB" id="A0A1B5FQ87"/>
<gene>
    <name evidence="2" type="ORF">B1P95_13700</name>
</gene>
<sequence length="44" mass="5397">MFRRYPYRDSSNSEEKRRKNMKYFQLVLTLITAMVIEVLEQKIA</sequence>
<organism evidence="2 3">
    <name type="scientific">Enterococcus faecium</name>
    <name type="common">Streptococcus faecium</name>
    <dbReference type="NCBI Taxonomy" id="1352"/>
    <lineage>
        <taxon>Bacteria</taxon>
        <taxon>Bacillati</taxon>
        <taxon>Bacillota</taxon>
        <taxon>Bacilli</taxon>
        <taxon>Lactobacillales</taxon>
        <taxon>Enterococcaceae</taxon>
        <taxon>Enterococcus</taxon>
    </lineage>
</organism>
<keyword evidence="1" id="KW-0812">Transmembrane</keyword>
<accession>A0A1B5FQ87</accession>
<comment type="caution">
    <text evidence="2">The sequence shown here is derived from an EMBL/GenBank/DDBJ whole genome shotgun (WGS) entry which is preliminary data.</text>
</comment>
<evidence type="ECO:0000256" key="1">
    <source>
        <dbReference type="SAM" id="Phobius"/>
    </source>
</evidence>
<reference evidence="2 3" key="1">
    <citation type="submission" date="2017-02" db="EMBL/GenBank/DDBJ databases">
        <title>Clonality and virulence of isolates of VRE in Hematopoietic Stem Cell Transplanted (HSCT) patients.</title>
        <authorList>
            <person name="Marchi A.P."/>
            <person name="Martins R.C."/>
            <person name="Marie S.K."/>
            <person name="Levin A.S."/>
            <person name="Costa S.F."/>
        </authorList>
    </citation>
    <scope>NUCLEOTIDE SEQUENCE [LARGE SCALE GENOMIC DNA]</scope>
    <source>
        <strain evidence="2 3">LIM1759</strain>
    </source>
</reference>
<keyword evidence="1" id="KW-1133">Transmembrane helix</keyword>
<dbReference type="EMBL" id="MVGJ01000112">
    <property type="protein sequence ID" value="OOL79959.1"/>
    <property type="molecule type" value="Genomic_DNA"/>
</dbReference>
<proteinExistence type="predicted"/>
<evidence type="ECO:0000313" key="2">
    <source>
        <dbReference type="EMBL" id="OOL79959.1"/>
    </source>
</evidence>
<evidence type="ECO:0000313" key="3">
    <source>
        <dbReference type="Proteomes" id="UP000191171"/>
    </source>
</evidence>
<name>A0A1B5FQ87_ENTFC</name>
<dbReference type="Proteomes" id="UP000191171">
    <property type="component" value="Unassembled WGS sequence"/>
</dbReference>